<feature type="compositionally biased region" description="Polar residues" evidence="1">
    <location>
        <begin position="664"/>
        <end position="681"/>
    </location>
</feature>
<dbReference type="Gene3D" id="3.40.50.10190">
    <property type="entry name" value="BRCT domain"/>
    <property type="match status" value="1"/>
</dbReference>
<feature type="compositionally biased region" description="Pro residues" evidence="1">
    <location>
        <begin position="764"/>
        <end position="775"/>
    </location>
</feature>
<comment type="caution">
    <text evidence="3">The sequence shown here is derived from an EMBL/GenBank/DDBJ whole genome shotgun (WGS) entry which is preliminary data.</text>
</comment>
<feature type="compositionally biased region" description="Basic and acidic residues" evidence="1">
    <location>
        <begin position="513"/>
        <end position="523"/>
    </location>
</feature>
<feature type="region of interest" description="Disordered" evidence="1">
    <location>
        <begin position="440"/>
        <end position="465"/>
    </location>
</feature>
<feature type="compositionally biased region" description="Polar residues" evidence="1">
    <location>
        <begin position="370"/>
        <end position="386"/>
    </location>
</feature>
<feature type="compositionally biased region" description="Polar residues" evidence="1">
    <location>
        <begin position="726"/>
        <end position="737"/>
    </location>
</feature>
<feature type="compositionally biased region" description="Acidic residues" evidence="1">
    <location>
        <begin position="120"/>
        <end position="133"/>
    </location>
</feature>
<feature type="compositionally biased region" description="Acidic residues" evidence="1">
    <location>
        <begin position="595"/>
        <end position="616"/>
    </location>
</feature>
<feature type="region of interest" description="Disordered" evidence="1">
    <location>
        <begin position="492"/>
        <end position="685"/>
    </location>
</feature>
<gene>
    <name evidence="3" type="ORF">BHQ10_007453</name>
</gene>
<feature type="region of interest" description="Disordered" evidence="1">
    <location>
        <begin position="994"/>
        <end position="1052"/>
    </location>
</feature>
<dbReference type="GeneID" id="63796668"/>
<feature type="compositionally biased region" description="Basic and acidic residues" evidence="1">
    <location>
        <begin position="1025"/>
        <end position="1034"/>
    </location>
</feature>
<sequence length="1356" mass="146863">MARAAVIPGVSATDVPQQRATRGRGRTPTTIATDAQEGKKSEPAKRGRKPGKAATAATTAAAKNKKSVVDADRDLEDEEDDDLSVDVSNKTTTATTAKKATKNARSTKKDPAKAVVEDNASSEEDDDDDELADFEVTKKKPGRPAKAKPAPTATVTATKPTRGRPKTVKSTDQQEQDGATEKKTRGRRPAAKQTTDNDKTIYVATASTMSSLAKARTLGDPAKKKKVTFADLTDSDNEASEVEEQKPAAKSTAKKATAGTKSSGLKAKPVRKAGTATRGRPPKSQTAAAVKPLSPKKATQLAKGSSSSASSGDEDELAQEKTVYSLVVQKSPVKTQEPQHTGLSSPVKRIMLPGQVSTPARPPSRGTIPQDENSVPSLPNPSSTLRDSVFMGSPARRPPPSTSKETIRDTPRRGPLFISHPSASKLSATETNSFMEKLSPLKASPKKGGNLASFMSASPEKGSSTPFNAKLSLLKSPAKRIQSPFVFQKLHEGKLLRPESSTNDDDDTEMRDDDVFVDDKADDLSDDELSMELKTIHEGHDDDVLVNHPVEQEEPEDENEQTSDVDEEVEAVDIVQDQAEFVQEADPVDVHEDIQDQQEELAADDVEMSQDEPDVNDENRNPEDVEDHEIVQTSEMDDNAESDAEMEEDVPEEEHASLEAASENVDNVQPTIEETAQQLPASEQQDIIEDHIEETTESDNADPNEVVIQAELEDEHDDTLPEIDTPRSNATLQSARSSMDPRDVVHADEVDEVVSLSTQGTPRFIPPAAPSPPIASPMRHFKMSYRDHTDDMSEYGASPASRRQSVFSNRNSILPDSGDAADDTFTSLAAKLDSWNASSPAKQRSKSPQRSIFSPVVPKNLAAPSRSMQGNKYNQIQSMRQSLAARHSLANSVVMDGDESDTVARQSPEKQSSKAVTGGEEQAQAEPHTVKPEDKVPQLPMSITPVRVNRDAIRTVHTVSKVPLKPEADESPIKYPRKRARSMSIDIQLPIRASPGRFKLVPKSRKSTTPDSPVPTPTKRSPLAEIKDTAESERTVPSTTASPAKTPRRDLKADQQCLRGAVVFVDVHTTEGEDASGIFVELLTQMGAKCVKSWPWNPRSSESPGVDGTDSMNSKVGITHIVYKDGGVRTMEKVRQAGDLVKCVGVGWVLDCERANKWVDEAHYYVDSTIIPRGGAKRRKSMQPRAIANVNGSLQSSTSSSSSSLSSSIGHGSSTSNRRSGHPANLEDTMEDFRRMSPNNSVNEHSPKTPTSAKTPSNKNNADDDEDSEYNFNFNFDFSAMSPATPGFLRLTQQTCPPKQSNQGLFSSMLSDSSRGLSLDDSDGSSSGANLRAKLEAARRKSLAFKPRFGSPLSRS</sequence>
<dbReference type="SUPFAM" id="SSF52113">
    <property type="entry name" value="BRCT domain"/>
    <property type="match status" value="1"/>
</dbReference>
<protein>
    <recommendedName>
        <fullName evidence="2">BRCT domain-containing protein</fullName>
    </recommendedName>
</protein>
<dbReference type="CDD" id="cd17716">
    <property type="entry name" value="BRCT_microcephalin_rpt1"/>
    <property type="match status" value="1"/>
</dbReference>
<feature type="compositionally biased region" description="Low complexity" evidence="1">
    <location>
        <begin position="147"/>
        <end position="160"/>
    </location>
</feature>
<feature type="region of interest" description="Disordered" evidence="1">
    <location>
        <begin position="756"/>
        <end position="822"/>
    </location>
</feature>
<feature type="compositionally biased region" description="Acidic residues" evidence="1">
    <location>
        <begin position="502"/>
        <end position="512"/>
    </location>
</feature>
<reference evidence="3 4" key="1">
    <citation type="journal article" date="2017" name="Biotechnol. Biofuels">
        <title>Differential beta-glucosidase expression as a function of carbon source availability in Talaromyces amestolkiae: a genomic and proteomic approach.</title>
        <authorList>
            <person name="de Eugenio L.I."/>
            <person name="Mendez-Liter J.A."/>
            <person name="Nieto-Dominguez M."/>
            <person name="Alonso L."/>
            <person name="Gil-Munoz J."/>
            <person name="Barriuso J."/>
            <person name="Prieto A."/>
            <person name="Martinez M.J."/>
        </authorList>
    </citation>
    <scope>NUCLEOTIDE SEQUENCE [LARGE SCALE GENOMIC DNA]</scope>
    <source>
        <strain evidence="3 4">CIB</strain>
    </source>
</reference>
<dbReference type="PANTHER" id="PTHR14625">
    <property type="entry name" value="MICROCEPHALIN"/>
    <property type="match status" value="1"/>
</dbReference>
<feature type="compositionally biased region" description="Low complexity" evidence="1">
    <location>
        <begin position="16"/>
        <end position="33"/>
    </location>
</feature>
<feature type="compositionally biased region" description="Basic and acidic residues" evidence="1">
    <location>
        <begin position="107"/>
        <end position="116"/>
    </location>
</feature>
<feature type="compositionally biased region" description="Polar residues" evidence="1">
    <location>
        <begin position="168"/>
        <end position="177"/>
    </location>
</feature>
<proteinExistence type="predicted"/>
<feature type="compositionally biased region" description="Polar residues" evidence="1">
    <location>
        <begin position="801"/>
        <end position="814"/>
    </location>
</feature>
<keyword evidence="4" id="KW-1185">Reference proteome</keyword>
<feature type="region of interest" description="Disordered" evidence="1">
    <location>
        <begin position="1"/>
        <end position="428"/>
    </location>
</feature>
<feature type="compositionally biased region" description="Polar residues" evidence="1">
    <location>
        <begin position="1294"/>
        <end position="1303"/>
    </location>
</feature>
<evidence type="ECO:0000259" key="2">
    <source>
        <dbReference type="PROSITE" id="PS50172"/>
    </source>
</evidence>
<dbReference type="InterPro" id="IPR036420">
    <property type="entry name" value="BRCT_dom_sf"/>
</dbReference>
<dbReference type="EMBL" id="MIKG01000015">
    <property type="protein sequence ID" value="RAO71441.1"/>
    <property type="molecule type" value="Genomic_DNA"/>
</dbReference>
<feature type="compositionally biased region" description="Polar residues" evidence="1">
    <location>
        <begin position="835"/>
        <end position="852"/>
    </location>
</feature>
<feature type="compositionally biased region" description="Low complexity" evidence="1">
    <location>
        <begin position="1193"/>
        <end position="1216"/>
    </location>
</feature>
<dbReference type="GO" id="GO:0000278">
    <property type="term" value="P:mitotic cell cycle"/>
    <property type="evidence" value="ECO:0007669"/>
    <property type="project" value="TreeGrafter"/>
</dbReference>
<dbReference type="PANTHER" id="PTHR14625:SF3">
    <property type="entry name" value="MICROCEPHALIN"/>
    <property type="match status" value="1"/>
</dbReference>
<evidence type="ECO:0000256" key="1">
    <source>
        <dbReference type="SAM" id="MobiDB-lite"/>
    </source>
</evidence>
<feature type="region of interest" description="Disordered" evidence="1">
    <location>
        <begin position="713"/>
        <end position="743"/>
    </location>
</feature>
<feature type="region of interest" description="Disordered" evidence="1">
    <location>
        <begin position="1190"/>
        <end position="1268"/>
    </location>
</feature>
<dbReference type="InterPro" id="IPR022047">
    <property type="entry name" value="Microcephalin-like"/>
</dbReference>
<feature type="compositionally biased region" description="Low complexity" evidence="1">
    <location>
        <begin position="1304"/>
        <end position="1328"/>
    </location>
</feature>
<name>A0A364L6W4_TALAM</name>
<feature type="compositionally biased region" description="Acidic residues" evidence="1">
    <location>
        <begin position="73"/>
        <end position="84"/>
    </location>
</feature>
<feature type="compositionally biased region" description="Basic and acidic residues" evidence="1">
    <location>
        <begin position="534"/>
        <end position="545"/>
    </location>
</feature>
<feature type="region of interest" description="Disordered" evidence="1">
    <location>
        <begin position="834"/>
        <end position="940"/>
    </location>
</feature>
<feature type="compositionally biased region" description="Acidic residues" evidence="1">
    <location>
        <begin position="233"/>
        <end position="242"/>
    </location>
</feature>
<organism evidence="3 4">
    <name type="scientific">Talaromyces amestolkiae</name>
    <dbReference type="NCBI Taxonomy" id="1196081"/>
    <lineage>
        <taxon>Eukaryota</taxon>
        <taxon>Fungi</taxon>
        <taxon>Dikarya</taxon>
        <taxon>Ascomycota</taxon>
        <taxon>Pezizomycotina</taxon>
        <taxon>Eurotiomycetes</taxon>
        <taxon>Eurotiomycetidae</taxon>
        <taxon>Eurotiales</taxon>
        <taxon>Trichocomaceae</taxon>
        <taxon>Talaromyces</taxon>
        <taxon>Talaromyces sect. Talaromyces</taxon>
    </lineage>
</organism>
<feature type="region of interest" description="Disordered" evidence="1">
    <location>
        <begin position="1294"/>
        <end position="1332"/>
    </location>
</feature>
<dbReference type="Proteomes" id="UP000249363">
    <property type="component" value="Unassembled WGS sequence"/>
</dbReference>
<feature type="domain" description="BRCT" evidence="2">
    <location>
        <begin position="1053"/>
        <end position="1166"/>
    </location>
</feature>
<feature type="compositionally biased region" description="Acidic residues" evidence="1">
    <location>
        <begin position="552"/>
        <end position="571"/>
    </location>
</feature>
<feature type="compositionally biased region" description="Polar residues" evidence="1">
    <location>
        <begin position="1237"/>
        <end position="1260"/>
    </location>
</feature>
<feature type="compositionally biased region" description="Low complexity" evidence="1">
    <location>
        <begin position="85"/>
        <end position="98"/>
    </location>
</feature>
<dbReference type="RefSeq" id="XP_040735956.1">
    <property type="nucleotide sequence ID" value="XM_040880150.1"/>
</dbReference>
<dbReference type="OrthoDB" id="2384350at2759"/>
<dbReference type="PROSITE" id="PS50172">
    <property type="entry name" value="BRCT"/>
    <property type="match status" value="1"/>
</dbReference>
<feature type="compositionally biased region" description="Low complexity" evidence="1">
    <location>
        <begin position="248"/>
        <end position="264"/>
    </location>
</feature>
<feature type="compositionally biased region" description="Acidic residues" evidence="1">
    <location>
        <begin position="635"/>
        <end position="652"/>
    </location>
</feature>
<evidence type="ECO:0000313" key="3">
    <source>
        <dbReference type="EMBL" id="RAO71441.1"/>
    </source>
</evidence>
<feature type="compositionally biased region" description="Polar residues" evidence="1">
    <location>
        <begin position="332"/>
        <end position="344"/>
    </location>
</feature>
<accession>A0A364L6W4</accession>
<dbReference type="STRING" id="1196081.A0A364L6W4"/>
<feature type="compositionally biased region" description="Polar residues" evidence="1">
    <location>
        <begin position="453"/>
        <end position="465"/>
    </location>
</feature>
<dbReference type="InterPro" id="IPR001357">
    <property type="entry name" value="BRCT_dom"/>
</dbReference>
<feature type="compositionally biased region" description="Basic and acidic residues" evidence="1">
    <location>
        <begin position="36"/>
        <end position="45"/>
    </location>
</feature>
<evidence type="ECO:0000313" key="4">
    <source>
        <dbReference type="Proteomes" id="UP000249363"/>
    </source>
</evidence>
<feature type="compositionally biased region" description="Low complexity" evidence="1">
    <location>
        <begin position="52"/>
        <end position="62"/>
    </location>
</feature>
<feature type="compositionally biased region" description="Polar residues" evidence="1">
    <location>
        <begin position="866"/>
        <end position="881"/>
    </location>
</feature>